<feature type="coiled-coil region" evidence="1">
    <location>
        <begin position="142"/>
        <end position="169"/>
    </location>
</feature>
<evidence type="ECO:0000256" key="1">
    <source>
        <dbReference type="SAM" id="Coils"/>
    </source>
</evidence>
<organism evidence="3 4">
    <name type="scientific">Arabidopsis thaliana x Arabidopsis arenosa</name>
    <dbReference type="NCBI Taxonomy" id="1240361"/>
    <lineage>
        <taxon>Eukaryota</taxon>
        <taxon>Viridiplantae</taxon>
        <taxon>Streptophyta</taxon>
        <taxon>Embryophyta</taxon>
        <taxon>Tracheophyta</taxon>
        <taxon>Spermatophyta</taxon>
        <taxon>Magnoliopsida</taxon>
        <taxon>eudicotyledons</taxon>
        <taxon>Gunneridae</taxon>
        <taxon>Pentapetalae</taxon>
        <taxon>rosids</taxon>
        <taxon>malvids</taxon>
        <taxon>Brassicales</taxon>
        <taxon>Brassicaceae</taxon>
        <taxon>Camelineae</taxon>
        <taxon>Arabidopsis</taxon>
    </lineage>
</organism>
<feature type="domain" description="Peptidoglycan binding-like" evidence="2">
    <location>
        <begin position="193"/>
        <end position="251"/>
    </location>
</feature>
<dbReference type="EMBL" id="JAEFBK010000012">
    <property type="protein sequence ID" value="KAG7543086.1"/>
    <property type="molecule type" value="Genomic_DNA"/>
</dbReference>
<dbReference type="PANTHER" id="PTHR15852">
    <property type="entry name" value="PLASTID TRANSCRIPTIONALLY ACTIVE PROTEIN"/>
    <property type="match status" value="1"/>
</dbReference>
<keyword evidence="1" id="KW-0175">Coiled coil</keyword>
<proteinExistence type="predicted"/>
<keyword evidence="3" id="KW-0346">Stress response</keyword>
<keyword evidence="4" id="KW-1185">Reference proteome</keyword>
<feature type="coiled-coil region" evidence="1">
    <location>
        <begin position="82"/>
        <end position="109"/>
    </location>
</feature>
<protein>
    <submittedName>
        <fullName evidence="3">Heat shock protein DnaJ cysteine-rich domain superfamily</fullName>
    </submittedName>
</protein>
<dbReference type="InterPro" id="IPR002477">
    <property type="entry name" value="Peptidoglycan-bd-like"/>
</dbReference>
<dbReference type="PANTHER" id="PTHR15852:SF16">
    <property type="entry name" value="PROTEIN DISULFIDE ISOMERASE PTAC5, CHLOROPLASTIC"/>
    <property type="match status" value="1"/>
</dbReference>
<dbReference type="Pfam" id="PF01471">
    <property type="entry name" value="PG_binding_1"/>
    <property type="match status" value="1"/>
</dbReference>
<evidence type="ECO:0000259" key="2">
    <source>
        <dbReference type="Pfam" id="PF01471"/>
    </source>
</evidence>
<dbReference type="GO" id="GO:0003756">
    <property type="term" value="F:protein disulfide isomerase activity"/>
    <property type="evidence" value="ECO:0007669"/>
    <property type="project" value="TreeGrafter"/>
</dbReference>
<accession>A0A8T1Y7G5</accession>
<gene>
    <name evidence="3" type="ORF">ISN45_Aa07g030130</name>
</gene>
<evidence type="ECO:0000313" key="4">
    <source>
        <dbReference type="Proteomes" id="UP000694240"/>
    </source>
</evidence>
<dbReference type="AlphaFoldDB" id="A0A8T1Y7G5"/>
<reference evidence="3 4" key="1">
    <citation type="submission" date="2020-12" db="EMBL/GenBank/DDBJ databases">
        <title>Concerted genomic and epigenomic changes stabilize Arabidopsis allopolyploids.</title>
        <authorList>
            <person name="Chen Z."/>
        </authorList>
    </citation>
    <scope>NUCLEOTIDE SEQUENCE [LARGE SCALE GENOMIC DNA]</scope>
    <source>
        <strain evidence="3">Allo738</strain>
        <tissue evidence="3">Leaf</tissue>
    </source>
</reference>
<sequence>MASSSLPLSLPFPLRSRSSLTRSLPFRCSPLFFSLPSSIVCFSTHNPSGYDREEVRWLREEQRWIREEQRWLREEQRWIHERESLLQEISDLQLKIQSLESRNSQLGNSVPDTISNIAALLQVLKEKNRISESGLSATPMVLESTREQIVEEVEEVEEEEKRVIIAEEKIRVSEPVKKKKKKKRRTLKVGSEGDDVQALQEALLKLGFYSGEEDMEFSSFSSGTASAVKTWQASLGVREDGIMTAELLQRLFMDEDIETDKDEASTMKKEEAGNGAVFSSVTQVPEKNQSIIKDQNDREVDVTQNRVYLLGENRWEDPSRLIGRNKPVDRSKSTNTKTRCITCRGEGRLLCLECDGTGEPNIEPQFMEWVGEDTKCPYCEGLGYTVCDVCDGKKNL</sequence>
<name>A0A8T1Y7G5_9BRAS</name>
<dbReference type="Proteomes" id="UP000694240">
    <property type="component" value="Chromosome 12"/>
</dbReference>
<dbReference type="GO" id="GO:0009658">
    <property type="term" value="P:chloroplast organization"/>
    <property type="evidence" value="ECO:0007669"/>
    <property type="project" value="TreeGrafter"/>
</dbReference>
<evidence type="ECO:0000313" key="3">
    <source>
        <dbReference type="EMBL" id="KAG7543086.1"/>
    </source>
</evidence>
<dbReference type="GO" id="GO:0009507">
    <property type="term" value="C:chloroplast"/>
    <property type="evidence" value="ECO:0007669"/>
    <property type="project" value="TreeGrafter"/>
</dbReference>
<comment type="caution">
    <text evidence="3">The sequence shown here is derived from an EMBL/GenBank/DDBJ whole genome shotgun (WGS) entry which is preliminary data.</text>
</comment>